<protein>
    <submittedName>
        <fullName evidence="4">Uncharacterized protein</fullName>
    </submittedName>
</protein>
<feature type="compositionally biased region" description="Polar residues" evidence="1">
    <location>
        <begin position="342"/>
        <end position="355"/>
    </location>
</feature>
<evidence type="ECO:0000256" key="1">
    <source>
        <dbReference type="SAM" id="MobiDB-lite"/>
    </source>
</evidence>
<feature type="compositionally biased region" description="Polar residues" evidence="1">
    <location>
        <begin position="384"/>
        <end position="402"/>
    </location>
</feature>
<feature type="compositionally biased region" description="Gly residues" evidence="1">
    <location>
        <begin position="292"/>
        <end position="308"/>
    </location>
</feature>
<feature type="compositionally biased region" description="Polar residues" evidence="1">
    <location>
        <begin position="273"/>
        <end position="283"/>
    </location>
</feature>
<reference evidence="4" key="1">
    <citation type="submission" date="2024-02" db="UniProtKB">
        <authorList>
            <consortium name="WormBaseParasite"/>
        </authorList>
    </citation>
    <scope>IDENTIFICATION</scope>
</reference>
<feature type="compositionally biased region" description="Basic and acidic residues" evidence="1">
    <location>
        <begin position="603"/>
        <end position="621"/>
    </location>
</feature>
<keyword evidence="3" id="KW-1185">Reference proteome</keyword>
<feature type="region of interest" description="Disordered" evidence="1">
    <location>
        <begin position="273"/>
        <end position="641"/>
    </location>
</feature>
<feature type="compositionally biased region" description="Polar residues" evidence="1">
    <location>
        <begin position="585"/>
        <end position="602"/>
    </location>
</feature>
<evidence type="ECO:0000313" key="4">
    <source>
        <dbReference type="WBParaSite" id="MBELARI_LOCUS1341"/>
    </source>
</evidence>
<feature type="region of interest" description="Disordered" evidence="1">
    <location>
        <begin position="194"/>
        <end position="257"/>
    </location>
</feature>
<sequence>MGSLHQIFLFTSLFFTVFSLHLIPERLEKEEQLHLVKRDGAAGEAPVCEWSNGGSSVHWSATKKGLRFSVSMESKKGKLWSAIGVGESMANLKLAIAFTENGKVKQVGGYKSTGYQPPAKEKTLKVTFDKKSVKEVNGQMSFDLVVPAEMFAEADANGCVTLQFGINAGQYQGQYNIRKHDQTPTPLQVCNINKCGADQPKEEPAEAVEGSGDAPEKEEDDGKVTQARFQQNVSTGVGGGNGVREAPQNGDGVAIDQNSTSSIDDVLEMISGNGAQENGQPAQPSGLVDGQPGNGLGADGQPGTGMGPGNDTQPGNQPNLGGDSGSNPAAPDQPVDAQPSPTNDTQPVDTQPGNQPGNGLGSDGQPAGTGSDPAAPGQAVDAQPSPTNDTQPADTQPGSNPATPGESGTEMNLANDTQPGSSLLSQPVNTQPENGPGLAGQPTGTPGPGNEMQSAKPENSSVPIGQPVDAQPATTQPNSRSPLIAQHGADPQLGTTVRPNAQPVSPVDVQSSGAVRIPPGSDPFGPVDTQPMPNSEQQPGVDPQAILNHSQTPKPGQLLEPTTTPTSSFKAEPNPDTVAAKNGDGNEQQTLDESPLTGNKNETVIEKTTKPAEESKKDETGSKATLGSEDEAKTSGSGSSTLITVHPCRPGHTDLRVCQGYFSDYLGKVEQWANRHGETMGAQLWKACSLLSVVQHVPTMCCNEFHSTCKQFVQDQ</sequence>
<feature type="compositionally biased region" description="Polar residues" evidence="1">
    <location>
        <begin position="451"/>
        <end position="463"/>
    </location>
</feature>
<feature type="compositionally biased region" description="Polar residues" evidence="1">
    <location>
        <begin position="547"/>
        <end position="569"/>
    </location>
</feature>
<feature type="compositionally biased region" description="Polar residues" evidence="1">
    <location>
        <begin position="310"/>
        <end position="319"/>
    </location>
</feature>
<organism evidence="3 4">
    <name type="scientific">Mesorhabditis belari</name>
    <dbReference type="NCBI Taxonomy" id="2138241"/>
    <lineage>
        <taxon>Eukaryota</taxon>
        <taxon>Metazoa</taxon>
        <taxon>Ecdysozoa</taxon>
        <taxon>Nematoda</taxon>
        <taxon>Chromadorea</taxon>
        <taxon>Rhabditida</taxon>
        <taxon>Rhabditina</taxon>
        <taxon>Rhabditomorpha</taxon>
        <taxon>Rhabditoidea</taxon>
        <taxon>Rhabditidae</taxon>
        <taxon>Mesorhabditinae</taxon>
        <taxon>Mesorhabditis</taxon>
    </lineage>
</organism>
<evidence type="ECO:0000256" key="2">
    <source>
        <dbReference type="SAM" id="SignalP"/>
    </source>
</evidence>
<feature type="compositionally biased region" description="Polar residues" evidence="1">
    <location>
        <begin position="409"/>
        <end position="433"/>
    </location>
</feature>
<feature type="chain" id="PRO_5041904787" evidence="2">
    <location>
        <begin position="20"/>
        <end position="716"/>
    </location>
</feature>
<name>A0AAF3EHD3_9BILA</name>
<feature type="compositionally biased region" description="Polar residues" evidence="1">
    <location>
        <begin position="472"/>
        <end position="481"/>
    </location>
</feature>
<feature type="signal peptide" evidence="2">
    <location>
        <begin position="1"/>
        <end position="19"/>
    </location>
</feature>
<dbReference type="PANTHER" id="PTHR36516:SF6">
    <property type="entry name" value="DOMON DOMAIN-CONTAINING PROTEIN"/>
    <property type="match status" value="1"/>
</dbReference>
<dbReference type="AlphaFoldDB" id="A0AAF3EHD3"/>
<dbReference type="PANTHER" id="PTHR36516">
    <property type="entry name" value="PROTEIN CBG04168-RELATED"/>
    <property type="match status" value="1"/>
</dbReference>
<feature type="compositionally biased region" description="Low complexity" evidence="1">
    <location>
        <begin position="328"/>
        <end position="341"/>
    </location>
</feature>
<dbReference type="Proteomes" id="UP000887575">
    <property type="component" value="Unassembled WGS sequence"/>
</dbReference>
<proteinExistence type="predicted"/>
<feature type="compositionally biased region" description="Polar residues" evidence="1">
    <location>
        <begin position="493"/>
        <end position="513"/>
    </location>
</feature>
<accession>A0AAF3EHD3</accession>
<keyword evidence="2" id="KW-0732">Signal</keyword>
<dbReference type="WBParaSite" id="MBELARI_LOCUS1341">
    <property type="protein sequence ID" value="MBELARI_LOCUS1341"/>
    <property type="gene ID" value="MBELARI_LOCUS1341"/>
</dbReference>
<evidence type="ECO:0000313" key="3">
    <source>
        <dbReference type="Proteomes" id="UP000887575"/>
    </source>
</evidence>